<feature type="compositionally biased region" description="Basic and acidic residues" evidence="4">
    <location>
        <begin position="109"/>
        <end position="118"/>
    </location>
</feature>
<evidence type="ECO:0000256" key="4">
    <source>
        <dbReference type="SAM" id="MobiDB-lite"/>
    </source>
</evidence>
<keyword evidence="7" id="KW-1185">Reference proteome</keyword>
<keyword evidence="1" id="KW-0805">Transcription regulation</keyword>
<dbReference type="Gene3D" id="1.10.10.10">
    <property type="entry name" value="Winged helix-like DNA-binding domain superfamily/Winged helix DNA-binding domain"/>
    <property type="match status" value="1"/>
</dbReference>
<dbReference type="InterPro" id="IPR016032">
    <property type="entry name" value="Sig_transdc_resp-reg_C-effctor"/>
</dbReference>
<dbReference type="PANTHER" id="PTHR44688:SF16">
    <property type="entry name" value="DNA-BINDING TRANSCRIPTIONAL ACTIVATOR DEVR_DOSR"/>
    <property type="match status" value="1"/>
</dbReference>
<dbReference type="Proteomes" id="UP001225356">
    <property type="component" value="Unassembled WGS sequence"/>
</dbReference>
<dbReference type="PROSITE" id="PS00622">
    <property type="entry name" value="HTH_LUXR_1"/>
    <property type="match status" value="1"/>
</dbReference>
<dbReference type="SMART" id="SM00421">
    <property type="entry name" value="HTH_LUXR"/>
    <property type="match status" value="1"/>
</dbReference>
<dbReference type="PRINTS" id="PR00038">
    <property type="entry name" value="HTHLUXR"/>
</dbReference>
<evidence type="ECO:0000256" key="1">
    <source>
        <dbReference type="ARBA" id="ARBA00023015"/>
    </source>
</evidence>
<evidence type="ECO:0000313" key="7">
    <source>
        <dbReference type="Proteomes" id="UP001225356"/>
    </source>
</evidence>
<dbReference type="InterPro" id="IPR000792">
    <property type="entry name" value="Tscrpt_reg_LuxR_C"/>
</dbReference>
<organism evidence="6 7">
    <name type="scientific">Streptosporangium lutulentum</name>
    <dbReference type="NCBI Taxonomy" id="1461250"/>
    <lineage>
        <taxon>Bacteria</taxon>
        <taxon>Bacillati</taxon>
        <taxon>Actinomycetota</taxon>
        <taxon>Actinomycetes</taxon>
        <taxon>Streptosporangiales</taxon>
        <taxon>Streptosporangiaceae</taxon>
        <taxon>Streptosporangium</taxon>
    </lineage>
</organism>
<dbReference type="GO" id="GO:0003677">
    <property type="term" value="F:DNA binding"/>
    <property type="evidence" value="ECO:0007669"/>
    <property type="project" value="UniProtKB-KW"/>
</dbReference>
<dbReference type="CDD" id="cd06170">
    <property type="entry name" value="LuxR_C_like"/>
    <property type="match status" value="1"/>
</dbReference>
<dbReference type="PANTHER" id="PTHR44688">
    <property type="entry name" value="DNA-BINDING TRANSCRIPTIONAL ACTIVATOR DEVR_DOSR"/>
    <property type="match status" value="1"/>
</dbReference>
<dbReference type="PROSITE" id="PS50043">
    <property type="entry name" value="HTH_LUXR_2"/>
    <property type="match status" value="1"/>
</dbReference>
<comment type="caution">
    <text evidence="6">The sequence shown here is derived from an EMBL/GenBank/DDBJ whole genome shotgun (WGS) entry which is preliminary data.</text>
</comment>
<keyword evidence="3" id="KW-0804">Transcription</keyword>
<gene>
    <name evidence="6" type="ORF">J2853_002702</name>
</gene>
<dbReference type="Pfam" id="PF00196">
    <property type="entry name" value="GerE"/>
    <property type="match status" value="1"/>
</dbReference>
<evidence type="ECO:0000313" key="6">
    <source>
        <dbReference type="EMBL" id="MDP9843491.1"/>
    </source>
</evidence>
<evidence type="ECO:0000256" key="3">
    <source>
        <dbReference type="ARBA" id="ARBA00023163"/>
    </source>
</evidence>
<proteinExistence type="predicted"/>
<accession>A0ABT9Q9Q6</accession>
<name>A0ABT9Q9Q6_9ACTN</name>
<feature type="domain" description="HTH luxR-type" evidence="5">
    <location>
        <begin position="13"/>
        <end position="78"/>
    </location>
</feature>
<dbReference type="SUPFAM" id="SSF46894">
    <property type="entry name" value="C-terminal effector domain of the bipartite response regulators"/>
    <property type="match status" value="1"/>
</dbReference>
<reference evidence="6 7" key="1">
    <citation type="submission" date="2023-07" db="EMBL/GenBank/DDBJ databases">
        <title>Sequencing the genomes of 1000 actinobacteria strains.</title>
        <authorList>
            <person name="Klenk H.-P."/>
        </authorList>
    </citation>
    <scope>NUCLEOTIDE SEQUENCE [LARGE SCALE GENOMIC DNA]</scope>
    <source>
        <strain evidence="6 7">DSM 46740</strain>
    </source>
</reference>
<feature type="region of interest" description="Disordered" evidence="4">
    <location>
        <begin position="99"/>
        <end position="118"/>
    </location>
</feature>
<sequence length="131" mass="14002">MERYFSRQRTAPAGSPFPQLSAREHEVLDLVATGLTNAQIAARLVLSDKTVRNNVSAILVKLGVNSRAAAIARAREPTSPEAAGARGCAFPPGLFVGMSSSEGTTDNSSEDHRRARAACEHPVCRWDHSSS</sequence>
<evidence type="ECO:0000256" key="2">
    <source>
        <dbReference type="ARBA" id="ARBA00023125"/>
    </source>
</evidence>
<dbReference type="RefSeq" id="WP_307557715.1">
    <property type="nucleotide sequence ID" value="NZ_JAUSQU010000001.1"/>
</dbReference>
<dbReference type="InterPro" id="IPR036388">
    <property type="entry name" value="WH-like_DNA-bd_sf"/>
</dbReference>
<dbReference type="EMBL" id="JAUSQU010000001">
    <property type="protein sequence ID" value="MDP9843491.1"/>
    <property type="molecule type" value="Genomic_DNA"/>
</dbReference>
<protein>
    <submittedName>
        <fullName evidence="6">DNA-binding CsgD family transcriptional regulator</fullName>
    </submittedName>
</protein>
<evidence type="ECO:0000259" key="5">
    <source>
        <dbReference type="PROSITE" id="PS50043"/>
    </source>
</evidence>
<keyword evidence="2 6" id="KW-0238">DNA-binding</keyword>